<dbReference type="SUPFAM" id="SSF48452">
    <property type="entry name" value="TPR-like"/>
    <property type="match status" value="1"/>
</dbReference>
<dbReference type="GO" id="GO:0042393">
    <property type="term" value="F:histone binding"/>
    <property type="evidence" value="ECO:0007669"/>
    <property type="project" value="TreeGrafter"/>
</dbReference>
<dbReference type="InterPro" id="IPR051730">
    <property type="entry name" value="NASP-like"/>
</dbReference>
<evidence type="ECO:0000256" key="2">
    <source>
        <dbReference type="ARBA" id="ARBA00008402"/>
    </source>
</evidence>
<dbReference type="InterPro" id="IPR019544">
    <property type="entry name" value="Tetratricopeptide_SHNi-TPR_dom"/>
</dbReference>
<keyword evidence="10" id="KW-1185">Reference proteome</keyword>
<evidence type="ECO:0000256" key="7">
    <source>
        <dbReference type="SAM" id="MobiDB-lite"/>
    </source>
</evidence>
<dbReference type="Pfam" id="PF10516">
    <property type="entry name" value="SHNi-TPR"/>
    <property type="match status" value="1"/>
</dbReference>
<feature type="region of interest" description="Disordered" evidence="7">
    <location>
        <begin position="76"/>
        <end position="139"/>
    </location>
</feature>
<reference evidence="9" key="1">
    <citation type="submission" date="2021-12" db="EMBL/GenBank/DDBJ databases">
        <authorList>
            <person name="King R."/>
        </authorList>
    </citation>
    <scope>NUCLEOTIDE SEQUENCE</scope>
</reference>
<dbReference type="PANTHER" id="PTHR15081">
    <property type="entry name" value="NUCLEAR AUTOANTIGENIC SPERM PROTEIN NASP -RELATED"/>
    <property type="match status" value="1"/>
</dbReference>
<dbReference type="PANTHER" id="PTHR15081:SF1">
    <property type="entry name" value="NUCLEAR AUTOANTIGENIC SPERM PROTEIN"/>
    <property type="match status" value="1"/>
</dbReference>
<dbReference type="Proteomes" id="UP001154078">
    <property type="component" value="Chromosome 9"/>
</dbReference>
<feature type="repeat" description="TPR" evidence="6">
    <location>
        <begin position="208"/>
        <end position="241"/>
    </location>
</feature>
<sequence>MADVTVNSTSHNPKELLSQGIKAYVLQDYDAAVQALSQASQLLAEEHGDDLHESLGEVYLYYGKALLALSRDESDALGDAVPKNDDDEEEEEEVEEGDEEDNQEKKDEEQPEVAAGPSEEKASEENNETTEEKDDEPTDLQVAWEVLELAKKIFEAKGDDGKKSLAETFIILGEISLESENFESAVSDIKQGLDMQKSLYGSDSRTVAETLYKLGIAYSTNTQIEEAVDCFNDSLSYLKNRINVLEKSEDKKDSTDDEVKEIKDLIPEILEKIADMKNYKEEAIKNLASALCENKTGESSGGSSKQASDISHLVKRKRKVEDSPNKSTETGDCPVKKPSP</sequence>
<feature type="compositionally biased region" description="Polar residues" evidence="7">
    <location>
        <begin position="297"/>
        <end position="309"/>
    </location>
</feature>
<evidence type="ECO:0000256" key="4">
    <source>
        <dbReference type="ARBA" id="ARBA00022803"/>
    </source>
</evidence>
<dbReference type="AlphaFoldDB" id="A0A9P0BFU1"/>
<gene>
    <name evidence="9" type="ORF">MELIAE_LOCUS12283</name>
</gene>
<evidence type="ECO:0000256" key="1">
    <source>
        <dbReference type="ARBA" id="ARBA00004123"/>
    </source>
</evidence>
<evidence type="ECO:0000256" key="3">
    <source>
        <dbReference type="ARBA" id="ARBA00022737"/>
    </source>
</evidence>
<feature type="domain" description="Tetratricopeptide SHNi-TPR" evidence="8">
    <location>
        <begin position="166"/>
        <end position="200"/>
    </location>
</feature>
<keyword evidence="4 6" id="KW-0802">TPR repeat</keyword>
<dbReference type="PROSITE" id="PS50005">
    <property type="entry name" value="TPR"/>
    <property type="match status" value="1"/>
</dbReference>
<accession>A0A9P0BFU1</accession>
<dbReference type="SMART" id="SM00028">
    <property type="entry name" value="TPR"/>
    <property type="match status" value="3"/>
</dbReference>
<dbReference type="GO" id="GO:0006335">
    <property type="term" value="P:DNA replication-dependent chromatin assembly"/>
    <property type="evidence" value="ECO:0007669"/>
    <property type="project" value="TreeGrafter"/>
</dbReference>
<dbReference type="InterPro" id="IPR019734">
    <property type="entry name" value="TPR_rpt"/>
</dbReference>
<dbReference type="GO" id="GO:0034080">
    <property type="term" value="P:CENP-A containing chromatin assembly"/>
    <property type="evidence" value="ECO:0007669"/>
    <property type="project" value="TreeGrafter"/>
</dbReference>
<feature type="compositionally biased region" description="Acidic residues" evidence="7">
    <location>
        <begin position="125"/>
        <end position="138"/>
    </location>
</feature>
<feature type="compositionally biased region" description="Acidic residues" evidence="7">
    <location>
        <begin position="85"/>
        <end position="102"/>
    </location>
</feature>
<dbReference type="EMBL" id="OV121140">
    <property type="protein sequence ID" value="CAH0563469.1"/>
    <property type="molecule type" value="Genomic_DNA"/>
</dbReference>
<dbReference type="Gene3D" id="1.25.40.10">
    <property type="entry name" value="Tetratricopeptide repeat domain"/>
    <property type="match status" value="1"/>
</dbReference>
<keyword evidence="3" id="KW-0677">Repeat</keyword>
<name>A0A9P0BFU1_BRAAE</name>
<comment type="subcellular location">
    <subcellularLocation>
        <location evidence="1">Nucleus</location>
    </subcellularLocation>
</comment>
<evidence type="ECO:0000256" key="5">
    <source>
        <dbReference type="ARBA" id="ARBA00023242"/>
    </source>
</evidence>
<evidence type="ECO:0000313" key="10">
    <source>
        <dbReference type="Proteomes" id="UP001154078"/>
    </source>
</evidence>
<comment type="similarity">
    <text evidence="2">Belongs to the NASP family.</text>
</comment>
<proteinExistence type="inferred from homology"/>
<dbReference type="InterPro" id="IPR011990">
    <property type="entry name" value="TPR-like_helical_dom_sf"/>
</dbReference>
<evidence type="ECO:0000259" key="8">
    <source>
        <dbReference type="Pfam" id="PF10516"/>
    </source>
</evidence>
<evidence type="ECO:0000313" key="9">
    <source>
        <dbReference type="EMBL" id="CAH0563469.1"/>
    </source>
</evidence>
<feature type="region of interest" description="Disordered" evidence="7">
    <location>
        <begin position="294"/>
        <end position="340"/>
    </location>
</feature>
<dbReference type="GO" id="GO:0005654">
    <property type="term" value="C:nucleoplasm"/>
    <property type="evidence" value="ECO:0007669"/>
    <property type="project" value="TreeGrafter"/>
</dbReference>
<evidence type="ECO:0000256" key="6">
    <source>
        <dbReference type="PROSITE-ProRule" id="PRU00339"/>
    </source>
</evidence>
<keyword evidence="5" id="KW-0539">Nucleus</keyword>
<protein>
    <recommendedName>
        <fullName evidence="8">Tetratricopeptide SHNi-TPR domain-containing protein</fullName>
    </recommendedName>
</protein>
<organism evidence="9 10">
    <name type="scientific">Brassicogethes aeneus</name>
    <name type="common">Rape pollen beetle</name>
    <name type="synonym">Meligethes aeneus</name>
    <dbReference type="NCBI Taxonomy" id="1431903"/>
    <lineage>
        <taxon>Eukaryota</taxon>
        <taxon>Metazoa</taxon>
        <taxon>Ecdysozoa</taxon>
        <taxon>Arthropoda</taxon>
        <taxon>Hexapoda</taxon>
        <taxon>Insecta</taxon>
        <taxon>Pterygota</taxon>
        <taxon>Neoptera</taxon>
        <taxon>Endopterygota</taxon>
        <taxon>Coleoptera</taxon>
        <taxon>Polyphaga</taxon>
        <taxon>Cucujiformia</taxon>
        <taxon>Nitidulidae</taxon>
        <taxon>Meligethinae</taxon>
        <taxon>Brassicogethes</taxon>
    </lineage>
</organism>
<dbReference type="OrthoDB" id="5587616at2759"/>